<dbReference type="InterPro" id="IPR056884">
    <property type="entry name" value="NPHP3-like_N"/>
</dbReference>
<dbReference type="Gene3D" id="3.40.50.300">
    <property type="entry name" value="P-loop containing nucleotide triphosphate hydrolases"/>
    <property type="match status" value="1"/>
</dbReference>
<dbReference type="Proteomes" id="UP000736672">
    <property type="component" value="Unassembled WGS sequence"/>
</dbReference>
<keyword evidence="1" id="KW-0677">Repeat</keyword>
<reference evidence="3" key="1">
    <citation type="journal article" date="2021" name="Nat. Commun.">
        <title>Genetic determinants of endophytism in the Arabidopsis root mycobiome.</title>
        <authorList>
            <person name="Mesny F."/>
            <person name="Miyauchi S."/>
            <person name="Thiergart T."/>
            <person name="Pickel B."/>
            <person name="Atanasova L."/>
            <person name="Karlsson M."/>
            <person name="Huettel B."/>
            <person name="Barry K.W."/>
            <person name="Haridas S."/>
            <person name="Chen C."/>
            <person name="Bauer D."/>
            <person name="Andreopoulos W."/>
            <person name="Pangilinan J."/>
            <person name="LaButti K."/>
            <person name="Riley R."/>
            <person name="Lipzen A."/>
            <person name="Clum A."/>
            <person name="Drula E."/>
            <person name="Henrissat B."/>
            <person name="Kohler A."/>
            <person name="Grigoriev I.V."/>
            <person name="Martin F.M."/>
            <person name="Hacquard S."/>
        </authorList>
    </citation>
    <scope>NUCLEOTIDE SEQUENCE</scope>
    <source>
        <strain evidence="3">FSSC 5 MPI-SDFR-AT-0091</strain>
    </source>
</reference>
<name>A0A9P9HA63_FUSSL</name>
<dbReference type="OrthoDB" id="443402at2759"/>
<evidence type="ECO:0000313" key="3">
    <source>
        <dbReference type="EMBL" id="KAH7253370.1"/>
    </source>
</evidence>
<evidence type="ECO:0000313" key="4">
    <source>
        <dbReference type="Proteomes" id="UP000736672"/>
    </source>
</evidence>
<dbReference type="AlphaFoldDB" id="A0A9P9HA63"/>
<comment type="caution">
    <text evidence="3">The sequence shown here is derived from an EMBL/GenBank/DDBJ whole genome shotgun (WGS) entry which is preliminary data.</text>
</comment>
<evidence type="ECO:0000256" key="1">
    <source>
        <dbReference type="ARBA" id="ARBA00022737"/>
    </source>
</evidence>
<feature type="domain" description="Nephrocystin 3-like N-terminal" evidence="2">
    <location>
        <begin position="70"/>
        <end position="239"/>
    </location>
</feature>
<evidence type="ECO:0000259" key="2">
    <source>
        <dbReference type="Pfam" id="PF24883"/>
    </source>
</evidence>
<organism evidence="3 4">
    <name type="scientific">Fusarium solani</name>
    <name type="common">Filamentous fungus</name>
    <dbReference type="NCBI Taxonomy" id="169388"/>
    <lineage>
        <taxon>Eukaryota</taxon>
        <taxon>Fungi</taxon>
        <taxon>Dikarya</taxon>
        <taxon>Ascomycota</taxon>
        <taxon>Pezizomycotina</taxon>
        <taxon>Sordariomycetes</taxon>
        <taxon>Hypocreomycetidae</taxon>
        <taxon>Hypocreales</taxon>
        <taxon>Nectriaceae</taxon>
        <taxon>Fusarium</taxon>
        <taxon>Fusarium solani species complex</taxon>
    </lineage>
</organism>
<dbReference type="Pfam" id="PF24883">
    <property type="entry name" value="NPHP3_N"/>
    <property type="match status" value="1"/>
</dbReference>
<dbReference type="EMBL" id="JAGTJS010000011">
    <property type="protein sequence ID" value="KAH7253370.1"/>
    <property type="molecule type" value="Genomic_DNA"/>
</dbReference>
<keyword evidence="4" id="KW-1185">Reference proteome</keyword>
<dbReference type="PANTHER" id="PTHR10039:SF5">
    <property type="entry name" value="NACHT DOMAIN-CONTAINING PROTEIN"/>
    <property type="match status" value="1"/>
</dbReference>
<proteinExistence type="predicted"/>
<dbReference type="InterPro" id="IPR027417">
    <property type="entry name" value="P-loop_NTPase"/>
</dbReference>
<sequence length="694" mass="77846">MDISIPGVSATGTSPNLDTATVAQGISTSARFDGTDTREAAISKPYGDTYGWILHPQPPEQDGKPLWGSFPQWLAEGSSTVYWVTGKPGSGKSTMLKFLLQQLLLRSHLSRGLGNLRLLIVRYYAWNAGTTLHQSSEGLKRTVMSQALDLYPELTLKLAPRRWFLCQVLRTASSLPHWDTWEVERAFKALLSQCGKTIKLVLFIDGLGEFDTPPKDVVHQIREMTALCPTRLKICVASRPCNAFNDEYGQGPVLKMHLVTHDGMINFVAGIFQENKAWAEHLALNPQATSQLISDIATKANGVFQWVSLVRLLLDLLTDGESPTQAVDIQQVLQDLPSELGALYEKIWARVQPNKLPMGSFMMRIMRAVRGPVSFLTMWLVKSLKQCSVQVEPYSTELPPRYIDEFQTNTNAKILLKLQWKRQLVDCTKGILELNSEGNGFVDFIHRTAREWASNPETWGRICNASQETFDTHVYLLEADTLTLSYRSPTCNGCFWHASKVSFTPQNTKKVIKCLNSLGEACRELGGEDRWKKRSCWAPARFDADNTFAGLAAQFSILPYIEWALLSGHIRPHKKPSQGSLGLLENAIFGPLYYNPPVVPLGSGEHPIPRDQRLATVKYLLKHGFYQSEVHTWSGVRDLKDELQNTPSTDPEYEYYAAVVACLDDMTKMAQMKATFTSASECLRSRVGYLFGRD</sequence>
<dbReference type="SUPFAM" id="SSF52540">
    <property type="entry name" value="P-loop containing nucleoside triphosphate hydrolases"/>
    <property type="match status" value="1"/>
</dbReference>
<dbReference type="PANTHER" id="PTHR10039">
    <property type="entry name" value="AMELOGENIN"/>
    <property type="match status" value="1"/>
</dbReference>
<protein>
    <recommendedName>
        <fullName evidence="2">Nephrocystin 3-like N-terminal domain-containing protein</fullName>
    </recommendedName>
</protein>
<gene>
    <name evidence="3" type="ORF">B0J15DRAFT_513590</name>
</gene>
<accession>A0A9P9HA63</accession>